<dbReference type="RefSeq" id="WP_386708473.1">
    <property type="nucleotide sequence ID" value="NZ_JBHXIJ010000013.1"/>
</dbReference>
<comment type="caution">
    <text evidence="1">The sequence shown here is derived from an EMBL/GenBank/DDBJ whole genome shotgun (WGS) entry which is preliminary data.</text>
</comment>
<evidence type="ECO:0000313" key="2">
    <source>
        <dbReference type="Proteomes" id="UP001598448"/>
    </source>
</evidence>
<accession>A0ABW6FEW9</accession>
<reference evidence="1 2" key="1">
    <citation type="submission" date="2024-09" db="EMBL/GenBank/DDBJ databases">
        <title>The Natural Products Discovery Center: Release of the First 8490 Sequenced Strains for Exploring Actinobacteria Biosynthetic Diversity.</title>
        <authorList>
            <person name="Kalkreuter E."/>
            <person name="Kautsar S.A."/>
            <person name="Yang D."/>
            <person name="Bader C.D."/>
            <person name="Teijaro C.N."/>
            <person name="Fluegel L."/>
            <person name="Davis C.M."/>
            <person name="Simpson J.R."/>
            <person name="Lauterbach L."/>
            <person name="Steele A.D."/>
            <person name="Gui C."/>
            <person name="Meng S."/>
            <person name="Li G."/>
            <person name="Viehrig K."/>
            <person name="Ye F."/>
            <person name="Su P."/>
            <person name="Kiefer A.F."/>
            <person name="Nichols A."/>
            <person name="Cepeda A.J."/>
            <person name="Yan W."/>
            <person name="Fan B."/>
            <person name="Jiang Y."/>
            <person name="Adhikari A."/>
            <person name="Zheng C.-J."/>
            <person name="Schuster L."/>
            <person name="Cowan T.M."/>
            <person name="Smanski M.J."/>
            <person name="Chevrette M.G."/>
            <person name="De Carvalho L.P.S."/>
            <person name="Shen B."/>
        </authorList>
    </citation>
    <scope>NUCLEOTIDE SEQUENCE [LARGE SCALE GENOMIC DNA]</scope>
    <source>
        <strain evidence="1 2">NPDC058348</strain>
    </source>
</reference>
<name>A0ABW6FEW9_9ACTN</name>
<evidence type="ECO:0000313" key="1">
    <source>
        <dbReference type="EMBL" id="MFD5098107.1"/>
    </source>
</evidence>
<gene>
    <name evidence="1" type="ORF">ACFWJN_03840</name>
</gene>
<organism evidence="1 2">
    <name type="scientific">Streptomyces albidochromogenes</name>
    <dbReference type="NCBI Taxonomy" id="329524"/>
    <lineage>
        <taxon>Bacteria</taxon>
        <taxon>Bacillati</taxon>
        <taxon>Actinomycetota</taxon>
        <taxon>Actinomycetes</taxon>
        <taxon>Kitasatosporales</taxon>
        <taxon>Streptomycetaceae</taxon>
        <taxon>Streptomyces</taxon>
    </lineage>
</organism>
<proteinExistence type="predicted"/>
<keyword evidence="2" id="KW-1185">Reference proteome</keyword>
<evidence type="ECO:0008006" key="3">
    <source>
        <dbReference type="Google" id="ProtNLM"/>
    </source>
</evidence>
<dbReference type="Proteomes" id="UP001598448">
    <property type="component" value="Unassembled WGS sequence"/>
</dbReference>
<protein>
    <recommendedName>
        <fullName evidence="3">PknH-like extracellular domain-containing protein</fullName>
    </recommendedName>
</protein>
<sequence length="156" mass="16316">MRAALPEAGDVPAGWEKSGTLRLLGASPEEGLVALGTQGYAATDLEGIVGFGVQSFQTWADAIERYTMVKSQLASAQIGPVQIPDVDAAFTASYCQGQDHCSTSITVRMDSVVAYVNINTDGPAAVDAKVLNSVTRMLAQRVQQAQSGQTPSARAV</sequence>
<dbReference type="EMBL" id="JBHXIJ010000013">
    <property type="protein sequence ID" value="MFD5098107.1"/>
    <property type="molecule type" value="Genomic_DNA"/>
</dbReference>